<accession>A0A091B367</accession>
<dbReference type="AlphaFoldDB" id="A0A091B367"/>
<organism evidence="2 3">
    <name type="scientific">Arenimonas metalli CF5-1</name>
    <dbReference type="NCBI Taxonomy" id="1384056"/>
    <lineage>
        <taxon>Bacteria</taxon>
        <taxon>Pseudomonadati</taxon>
        <taxon>Pseudomonadota</taxon>
        <taxon>Gammaproteobacteria</taxon>
        <taxon>Lysobacterales</taxon>
        <taxon>Lysobacteraceae</taxon>
        <taxon>Arenimonas</taxon>
    </lineage>
</organism>
<evidence type="ECO:0000313" key="3">
    <source>
        <dbReference type="Proteomes" id="UP000029393"/>
    </source>
</evidence>
<name>A0A091B367_9GAMM</name>
<proteinExistence type="predicted"/>
<dbReference type="Proteomes" id="UP000029393">
    <property type="component" value="Unassembled WGS sequence"/>
</dbReference>
<evidence type="ECO:0000256" key="1">
    <source>
        <dbReference type="SAM" id="Phobius"/>
    </source>
</evidence>
<feature type="transmembrane region" description="Helical" evidence="1">
    <location>
        <begin position="12"/>
        <end position="36"/>
    </location>
</feature>
<comment type="caution">
    <text evidence="2">The sequence shown here is derived from an EMBL/GenBank/DDBJ whole genome shotgun (WGS) entry which is preliminary data.</text>
</comment>
<feature type="transmembrane region" description="Helical" evidence="1">
    <location>
        <begin position="42"/>
        <end position="65"/>
    </location>
</feature>
<keyword evidence="1" id="KW-0812">Transmembrane</keyword>
<protein>
    <submittedName>
        <fullName evidence="2">Uncharacterized protein</fullName>
    </submittedName>
</protein>
<dbReference type="PATRIC" id="fig|1384056.3.peg.1487"/>
<dbReference type="RefSeq" id="WP_034212325.1">
    <property type="nucleotide sequence ID" value="NZ_AVCK01000019.1"/>
</dbReference>
<keyword evidence="3" id="KW-1185">Reference proteome</keyword>
<keyword evidence="1" id="KW-1133">Transmembrane helix</keyword>
<keyword evidence="1" id="KW-0472">Membrane</keyword>
<reference evidence="2 3" key="1">
    <citation type="submission" date="2013-09" db="EMBL/GenBank/DDBJ databases">
        <title>Genome sequencing of Arenimonas metalli.</title>
        <authorList>
            <person name="Chen F."/>
            <person name="Wang G."/>
        </authorList>
    </citation>
    <scope>NUCLEOTIDE SEQUENCE [LARGE SCALE GENOMIC DNA]</scope>
    <source>
        <strain evidence="2 3">CF5-1</strain>
    </source>
</reference>
<dbReference type="EMBL" id="AVCK01000019">
    <property type="protein sequence ID" value="KFN46156.1"/>
    <property type="molecule type" value="Genomic_DNA"/>
</dbReference>
<sequence length="69" mass="6630">MDITQDAAKKDKFLQGVLGSSLTVIFFIAAAGVVAASGADGSGLGVGIAAAAGCASVAYVAKLVISSRA</sequence>
<evidence type="ECO:0000313" key="2">
    <source>
        <dbReference type="EMBL" id="KFN46156.1"/>
    </source>
</evidence>
<gene>
    <name evidence="2" type="ORF">N787_11360</name>
</gene>